<accession>A0A401L5Z9</accession>
<dbReference type="Proteomes" id="UP000286921">
    <property type="component" value="Unassembled WGS sequence"/>
</dbReference>
<gene>
    <name evidence="2" type="ORF">AAWM_09834</name>
</gene>
<evidence type="ECO:0000256" key="1">
    <source>
        <dbReference type="SAM" id="MobiDB-lite"/>
    </source>
</evidence>
<name>A0A401L5Z9_ASPAW</name>
<dbReference type="AlphaFoldDB" id="A0A401L5Z9"/>
<protein>
    <submittedName>
        <fullName evidence="2">Uncharacterized protein</fullName>
    </submittedName>
</protein>
<organism evidence="2 3">
    <name type="scientific">Aspergillus awamori</name>
    <name type="common">Black koji mold</name>
    <dbReference type="NCBI Taxonomy" id="105351"/>
    <lineage>
        <taxon>Eukaryota</taxon>
        <taxon>Fungi</taxon>
        <taxon>Dikarya</taxon>
        <taxon>Ascomycota</taxon>
        <taxon>Pezizomycotina</taxon>
        <taxon>Eurotiomycetes</taxon>
        <taxon>Eurotiomycetidae</taxon>
        <taxon>Eurotiales</taxon>
        <taxon>Aspergillaceae</taxon>
        <taxon>Aspergillus</taxon>
    </lineage>
</organism>
<keyword evidence="3" id="KW-1185">Reference proteome</keyword>
<dbReference type="EMBL" id="BDHI01000028">
    <property type="protein sequence ID" value="GCB26949.1"/>
    <property type="molecule type" value="Genomic_DNA"/>
</dbReference>
<feature type="region of interest" description="Disordered" evidence="1">
    <location>
        <begin position="204"/>
        <end position="225"/>
    </location>
</feature>
<proteinExistence type="predicted"/>
<reference evidence="2 3" key="1">
    <citation type="submission" date="2016-09" db="EMBL/GenBank/DDBJ databases">
        <title>Aspergillus awamori IFM 58123T.</title>
        <authorList>
            <person name="Kusuya Y."/>
            <person name="Shimizu M."/>
            <person name="Takahashi H."/>
            <person name="Yaguchi T."/>
        </authorList>
    </citation>
    <scope>NUCLEOTIDE SEQUENCE [LARGE SCALE GENOMIC DNA]</scope>
    <source>
        <strain evidence="2 3">IFM 58123</strain>
    </source>
</reference>
<sequence length="291" mass="32008">MTSDAILQFRTPTCRSTSSKSLSTCETLSMLVTKTALPFTTDSRLMAAFFATDGHWNSPYLVYEDYHLFHSKPPMKLAFGFTTPILFRPLCGTIHEAILSPSVLHEINVWCKGMSGWSEVCDLRLRLCAQFTNMLESSPEQTFPYHVYLTKIIGYPNCPQGQSTALWAGELHETEAKLDPHGLVVPTSPEGQQRGEPIRRVCGKKRAAPTPPRQANHGPRQAGGDVDILSTSAKGSKNHVLYGMDYVQIREDMSPICGLIEPPGASKTSTTSTTINSVMTVRAAHTIFGCN</sequence>
<comment type="caution">
    <text evidence="2">The sequence shown here is derived from an EMBL/GenBank/DDBJ whole genome shotgun (WGS) entry which is preliminary data.</text>
</comment>
<evidence type="ECO:0000313" key="3">
    <source>
        <dbReference type="Proteomes" id="UP000286921"/>
    </source>
</evidence>
<evidence type="ECO:0000313" key="2">
    <source>
        <dbReference type="EMBL" id="GCB26949.1"/>
    </source>
</evidence>